<evidence type="ECO:0000259" key="2">
    <source>
        <dbReference type="SMART" id="SM00507"/>
    </source>
</evidence>
<dbReference type="InterPro" id="IPR029471">
    <property type="entry name" value="HNH_5"/>
</dbReference>
<dbReference type="InterPro" id="IPR003615">
    <property type="entry name" value="HNH_nuc"/>
</dbReference>
<dbReference type="Gene3D" id="1.10.30.50">
    <property type="match status" value="1"/>
</dbReference>
<organism evidence="3">
    <name type="scientific">Streptomyces sp. R02</name>
    <dbReference type="NCBI Taxonomy" id="3238623"/>
    <lineage>
        <taxon>Bacteria</taxon>
        <taxon>Bacillati</taxon>
        <taxon>Actinomycetota</taxon>
        <taxon>Actinomycetes</taxon>
        <taxon>Kitasatosporales</taxon>
        <taxon>Streptomycetaceae</taxon>
        <taxon>Streptomyces</taxon>
    </lineage>
</organism>
<keyword evidence="3" id="KW-0255">Endonuclease</keyword>
<dbReference type="GO" id="GO:0004519">
    <property type="term" value="F:endonuclease activity"/>
    <property type="evidence" value="ECO:0007669"/>
    <property type="project" value="UniProtKB-KW"/>
</dbReference>
<dbReference type="CDD" id="cd00085">
    <property type="entry name" value="HNHc"/>
    <property type="match status" value="1"/>
</dbReference>
<gene>
    <name evidence="3" type="ORF">AB5J57_21185</name>
</gene>
<dbReference type="EMBL" id="CP163429">
    <property type="protein sequence ID" value="XDP95873.1"/>
    <property type="molecule type" value="Genomic_DNA"/>
</dbReference>
<evidence type="ECO:0000313" key="3">
    <source>
        <dbReference type="EMBL" id="XDP95873.1"/>
    </source>
</evidence>
<name>A0AB39LPS3_9ACTN</name>
<keyword evidence="3" id="KW-0540">Nuclease</keyword>
<feature type="compositionally biased region" description="Basic and acidic residues" evidence="1">
    <location>
        <begin position="20"/>
        <end position="29"/>
    </location>
</feature>
<evidence type="ECO:0000256" key="1">
    <source>
        <dbReference type="SAM" id="MobiDB-lite"/>
    </source>
</evidence>
<dbReference type="RefSeq" id="WP_369157949.1">
    <property type="nucleotide sequence ID" value="NZ_CP163429.1"/>
</dbReference>
<accession>A0AB39LPS3</accession>
<protein>
    <submittedName>
        <fullName evidence="3">HNH endonuclease</fullName>
    </submittedName>
</protein>
<dbReference type="Pfam" id="PF14279">
    <property type="entry name" value="HNH_5"/>
    <property type="match status" value="1"/>
</dbReference>
<sequence length="133" mass="15272">MTDPEWRAQRNAQTAAWKRANAERHAEHQARRRARQRAAQVEEINSRALLDHLDEIGNYGCAYCGGPAEELEHVMPLVRGGAHSRDNVVWSCIECNRGIGGKHDGCPYRWLAERFPRLRPVLEPWFDYTPAKP</sequence>
<dbReference type="SMART" id="SM00507">
    <property type="entry name" value="HNHc"/>
    <property type="match status" value="1"/>
</dbReference>
<keyword evidence="3" id="KW-0378">Hydrolase</keyword>
<proteinExistence type="predicted"/>
<feature type="region of interest" description="Disordered" evidence="1">
    <location>
        <begin position="1"/>
        <end position="38"/>
    </location>
</feature>
<feature type="domain" description="HNH nuclease" evidence="2">
    <location>
        <begin position="45"/>
        <end position="97"/>
    </location>
</feature>
<reference evidence="3" key="1">
    <citation type="submission" date="2024-07" db="EMBL/GenBank/DDBJ databases">
        <authorList>
            <person name="Yu S.T."/>
        </authorList>
    </citation>
    <scope>NUCLEOTIDE SEQUENCE</scope>
    <source>
        <strain evidence="3">R02</strain>
    </source>
</reference>
<dbReference type="AlphaFoldDB" id="A0AB39LPS3"/>